<dbReference type="Proteomes" id="UP001152130">
    <property type="component" value="Unassembled WGS sequence"/>
</dbReference>
<name>A0A9W8PJS4_9HYPO</name>
<organism evidence="1 2">
    <name type="scientific">Fusarium irregulare</name>
    <dbReference type="NCBI Taxonomy" id="2494466"/>
    <lineage>
        <taxon>Eukaryota</taxon>
        <taxon>Fungi</taxon>
        <taxon>Dikarya</taxon>
        <taxon>Ascomycota</taxon>
        <taxon>Pezizomycotina</taxon>
        <taxon>Sordariomycetes</taxon>
        <taxon>Hypocreomycetidae</taxon>
        <taxon>Hypocreales</taxon>
        <taxon>Nectriaceae</taxon>
        <taxon>Fusarium</taxon>
        <taxon>Fusarium incarnatum-equiseti species complex</taxon>
    </lineage>
</organism>
<evidence type="ECO:0000313" key="1">
    <source>
        <dbReference type="EMBL" id="KAJ4009517.1"/>
    </source>
</evidence>
<comment type="caution">
    <text evidence="1">The sequence shown here is derived from an EMBL/GenBank/DDBJ whole genome shotgun (WGS) entry which is preliminary data.</text>
</comment>
<proteinExistence type="predicted"/>
<accession>A0A9W8PJS4</accession>
<evidence type="ECO:0000313" key="2">
    <source>
        <dbReference type="Proteomes" id="UP001152130"/>
    </source>
</evidence>
<sequence>MALTQGHRISALIGGGVTELEAARLSSYGRRFGSFLSVQESDAQFLASQNLEQTEILQRKGLFDLQQWNKVWAHRLHILKDGKPATIEGDWAESVHGEVSQYTATMISLISVLDQFAHSETVQLLMATLLDRLLGLHEYGTALLDAEIQSLVGAWRSASVARGLAEACRQKHHELIMSGLVLSGYFPKGELHEVADFLYWLLAENAGQEYGTSSSDVFGIALCLLGLGFDRLSVKGRGFDPIDTECRVFYSSDDNSKFKHHRHWKTKVKKRSRWEVSTIPLDQPEGSFTTLPIKASISNYCRLAWKRGKLAADSIRIRVKGPELPNQWTNAFAAAMDLRYEVEDLGTEPEWVDEDILSLTTFAFVANKELCDALSQTVNDNPKETVQWLLKQVNRGFMFPKVAELDDACCKCICTFQAFWMGYIYGAILPLVDTSTLTTRLLDGAWGYLNFNIIYFVLDLSNEHLREGYLPRERILTLLAMTLLGDGNIVIPATGNVESKCLGIIGVRSLLCNSLIKACRTPEDIAGFTLLDVDTCGIPRDHKGLIRCGTLTDSVAGESLARVGARGILKKDLVPTGPKNDLTKHIEPDWNGNPQTMLLTLRFEGRRIGCVNPSLTDVLFCQSYVAPIQNPALQIVKEAFECTMDDFRDGKIKTHSPNGKLVIIQAYGRPCMRYAAAGNSYKIDKTLITLRMVDVTVGLAINTDMMLSELEKNLEQDKLESAARSQIELAKLCIENNVRRVKELMEAGANIPHG</sequence>
<dbReference type="EMBL" id="JAPDHF010000013">
    <property type="protein sequence ID" value="KAJ4009517.1"/>
    <property type="molecule type" value="Genomic_DNA"/>
</dbReference>
<dbReference type="OrthoDB" id="5232280at2759"/>
<protein>
    <submittedName>
        <fullName evidence="1">Uncharacterized protein</fullName>
    </submittedName>
</protein>
<gene>
    <name evidence="1" type="ORF">NW766_008634</name>
</gene>
<dbReference type="AlphaFoldDB" id="A0A9W8PJS4"/>
<keyword evidence="2" id="KW-1185">Reference proteome</keyword>
<reference evidence="1" key="1">
    <citation type="submission" date="2022-10" db="EMBL/GenBank/DDBJ databases">
        <title>Fusarium specimens isolated from Avocado Roots.</title>
        <authorList>
            <person name="Stajich J."/>
            <person name="Roper C."/>
            <person name="Heimlech-Rivalta G."/>
        </authorList>
    </citation>
    <scope>NUCLEOTIDE SEQUENCE</scope>
    <source>
        <strain evidence="1">CF00143</strain>
    </source>
</reference>